<dbReference type="AlphaFoldDB" id="A0A6A7AVW9"/>
<gene>
    <name evidence="1" type="ORF">T440DRAFT_471944</name>
</gene>
<dbReference type="EMBL" id="MU006336">
    <property type="protein sequence ID" value="KAF2846295.1"/>
    <property type="molecule type" value="Genomic_DNA"/>
</dbReference>
<proteinExistence type="predicted"/>
<protein>
    <submittedName>
        <fullName evidence="1">Uncharacterized protein</fullName>
    </submittedName>
</protein>
<sequence>MSPRLCYVVAMLQGSCRLRHRSEGHTFHYQDAAYIASIGTISSLFLLNRQDYGLDADFIHLPLFNHPVCVYDRFIVVPQVPKSPR</sequence>
<name>A0A6A7AVW9_9PLEO</name>
<reference evidence="1" key="1">
    <citation type="submission" date="2020-01" db="EMBL/GenBank/DDBJ databases">
        <authorList>
            <consortium name="DOE Joint Genome Institute"/>
            <person name="Haridas S."/>
            <person name="Albert R."/>
            <person name="Binder M."/>
            <person name="Bloem J."/>
            <person name="Labutti K."/>
            <person name="Salamov A."/>
            <person name="Andreopoulos B."/>
            <person name="Baker S.E."/>
            <person name="Barry K."/>
            <person name="Bills G."/>
            <person name="Bluhm B.H."/>
            <person name="Cannon C."/>
            <person name="Castanera R."/>
            <person name="Culley D.E."/>
            <person name="Daum C."/>
            <person name="Ezra D."/>
            <person name="Gonzalez J.B."/>
            <person name="Henrissat B."/>
            <person name="Kuo A."/>
            <person name="Liang C."/>
            <person name="Lipzen A."/>
            <person name="Lutzoni F."/>
            <person name="Magnuson J."/>
            <person name="Mondo S."/>
            <person name="Nolan M."/>
            <person name="Ohm R."/>
            <person name="Pangilinan J."/>
            <person name="Park H.-J."/>
            <person name="Ramirez L."/>
            <person name="Alfaro M."/>
            <person name="Sun H."/>
            <person name="Tritt A."/>
            <person name="Yoshinaga Y."/>
            <person name="Zwiers L.-H."/>
            <person name="Turgeon B.G."/>
            <person name="Goodwin S.B."/>
            <person name="Spatafora J.W."/>
            <person name="Crous P.W."/>
            <person name="Grigoriev I.V."/>
        </authorList>
    </citation>
    <scope>NUCLEOTIDE SEQUENCE</scope>
    <source>
        <strain evidence="1">IPT5</strain>
    </source>
</reference>
<evidence type="ECO:0000313" key="2">
    <source>
        <dbReference type="Proteomes" id="UP000799423"/>
    </source>
</evidence>
<dbReference type="Proteomes" id="UP000799423">
    <property type="component" value="Unassembled WGS sequence"/>
</dbReference>
<accession>A0A6A7AVW9</accession>
<organism evidence="1 2">
    <name type="scientific">Plenodomus tracheiphilus IPT5</name>
    <dbReference type="NCBI Taxonomy" id="1408161"/>
    <lineage>
        <taxon>Eukaryota</taxon>
        <taxon>Fungi</taxon>
        <taxon>Dikarya</taxon>
        <taxon>Ascomycota</taxon>
        <taxon>Pezizomycotina</taxon>
        <taxon>Dothideomycetes</taxon>
        <taxon>Pleosporomycetidae</taxon>
        <taxon>Pleosporales</taxon>
        <taxon>Pleosporineae</taxon>
        <taxon>Leptosphaeriaceae</taxon>
        <taxon>Plenodomus</taxon>
    </lineage>
</organism>
<evidence type="ECO:0000313" key="1">
    <source>
        <dbReference type="EMBL" id="KAF2846295.1"/>
    </source>
</evidence>
<keyword evidence="2" id="KW-1185">Reference proteome</keyword>